<feature type="domain" description="Apple" evidence="2">
    <location>
        <begin position="505"/>
        <end position="578"/>
    </location>
</feature>
<dbReference type="GeneID" id="62157645"/>
<keyword evidence="4" id="KW-1185">Reference proteome</keyword>
<protein>
    <recommendedName>
        <fullName evidence="2">Apple domain-containing protein</fullName>
    </recommendedName>
</protein>
<sequence length="667" mass="74451">MHRGDAIPDFCVNDGTKIDVIVAEDDIRDSMVRNSFAKSSVDAKVGGGYAGIGIGLATGTNTQLQNGGSDEHKRSAQKMIGQYKLPRATLFLAPDDLVATPQLSEQVKKIRRHGSPADIRKFHRTFGEFFSHEVTVGGMLTSTKTWEANERSTQERSKDDFKQTIGLAISSPVDVGVDAKRESMGSTDDSYSRGYRDNSEQVVFEAIGGNTILASSPQLWCQTVSDFANWRAIERTGLQSILESITQCDTMELRGAAKWFSNAISSERMSVSIDVPASGDLFAQIRFRTKTSDNRDQYLVYRFEDPVSITIMDQPVGPERFQGPKIKPYDRCTWTDSTTGIWTIKHRGDGNSRDLHKVRLFMQMFKLEDGNCLASLFRQPNFRPETLTITIRYSDWWYWESDTPLRMSEDWLGKFDAPKGLRVLRVEYETLSRKKEEMMKIVRRNKGWKLAATRDMGHLSADGTELLEWKWNASLALTGVTASPTTEPTTPATTSPPCLPPNSMCGVEAQWRGTFFGRKEGLANPQQCLEFCNADRTWGECKSFSFDEAGVCWIHNKPASEITNPKAGSDYWIWDKECWECGEPGPVDQVPTRTTSATTAVETCLSPTAKCEVEAVFTPDEGVTSWGTYTGTPGTENVQEALIDRHDGAVSDSYDLEDIRTTPADKA</sequence>
<dbReference type="InterPro" id="IPR020864">
    <property type="entry name" value="MACPF"/>
</dbReference>
<feature type="region of interest" description="Disordered" evidence="1">
    <location>
        <begin position="646"/>
        <end position="667"/>
    </location>
</feature>
<dbReference type="Proteomes" id="UP000781932">
    <property type="component" value="Unassembled WGS sequence"/>
</dbReference>
<gene>
    <name evidence="3" type="ORF">CkaCkLH20_01852</name>
</gene>
<feature type="compositionally biased region" description="Basic and acidic residues" evidence="1">
    <location>
        <begin position="657"/>
        <end position="667"/>
    </location>
</feature>
<reference evidence="3" key="2">
    <citation type="submission" date="2020-11" db="EMBL/GenBank/DDBJ databases">
        <title>Whole genome sequencing of Colletotrichum sp.</title>
        <authorList>
            <person name="Li H."/>
        </authorList>
    </citation>
    <scope>NUCLEOTIDE SEQUENCE</scope>
    <source>
        <strain evidence="3">CkLH20</strain>
    </source>
</reference>
<name>A0A9P6IJ20_9PEZI</name>
<dbReference type="EMBL" id="JAATWM020000004">
    <property type="protein sequence ID" value="KAF9880810.1"/>
    <property type="molecule type" value="Genomic_DNA"/>
</dbReference>
<reference evidence="3" key="1">
    <citation type="submission" date="2020-03" db="EMBL/GenBank/DDBJ databases">
        <authorList>
            <person name="He L."/>
        </authorList>
    </citation>
    <scope>NUCLEOTIDE SEQUENCE</scope>
    <source>
        <strain evidence="3">CkLH20</strain>
    </source>
</reference>
<evidence type="ECO:0000256" key="1">
    <source>
        <dbReference type="SAM" id="MobiDB-lite"/>
    </source>
</evidence>
<dbReference type="PROSITE" id="PS50948">
    <property type="entry name" value="PAN"/>
    <property type="match status" value="1"/>
</dbReference>
<evidence type="ECO:0000313" key="4">
    <source>
        <dbReference type="Proteomes" id="UP000781932"/>
    </source>
</evidence>
<dbReference type="InterPro" id="IPR003609">
    <property type="entry name" value="Pan_app"/>
</dbReference>
<comment type="caution">
    <text evidence="3">The sequence shown here is derived from an EMBL/GenBank/DDBJ whole genome shotgun (WGS) entry which is preliminary data.</text>
</comment>
<proteinExistence type="predicted"/>
<dbReference type="RefSeq" id="XP_038750271.1">
    <property type="nucleotide sequence ID" value="XM_038884571.1"/>
</dbReference>
<dbReference type="OrthoDB" id="2562973at2759"/>
<evidence type="ECO:0000259" key="2">
    <source>
        <dbReference type="PROSITE" id="PS50948"/>
    </source>
</evidence>
<dbReference type="AlphaFoldDB" id="A0A9P6IJ20"/>
<evidence type="ECO:0000313" key="3">
    <source>
        <dbReference type="EMBL" id="KAF9880810.1"/>
    </source>
</evidence>
<accession>A0A9P6IJ20</accession>
<dbReference type="Pfam" id="PF01823">
    <property type="entry name" value="MACPF"/>
    <property type="match status" value="1"/>
</dbReference>
<organism evidence="3 4">
    <name type="scientific">Colletotrichum karsti</name>
    <dbReference type="NCBI Taxonomy" id="1095194"/>
    <lineage>
        <taxon>Eukaryota</taxon>
        <taxon>Fungi</taxon>
        <taxon>Dikarya</taxon>
        <taxon>Ascomycota</taxon>
        <taxon>Pezizomycotina</taxon>
        <taxon>Sordariomycetes</taxon>
        <taxon>Hypocreomycetidae</taxon>
        <taxon>Glomerellales</taxon>
        <taxon>Glomerellaceae</taxon>
        <taxon>Colletotrichum</taxon>
        <taxon>Colletotrichum boninense species complex</taxon>
    </lineage>
</organism>